<evidence type="ECO:0000313" key="1">
    <source>
        <dbReference type="EMBL" id="SDF66373.1"/>
    </source>
</evidence>
<name>A0A7Z7AVS0_9EURY</name>
<accession>A0A7Z7AVS0</accession>
<gene>
    <name evidence="1" type="ORF">SAMN04488589_1051</name>
</gene>
<evidence type="ECO:0000313" key="2">
    <source>
        <dbReference type="Proteomes" id="UP000199259"/>
    </source>
</evidence>
<keyword evidence="2" id="KW-1185">Reference proteome</keyword>
<dbReference type="AlphaFoldDB" id="A0A7Z7AVS0"/>
<reference evidence="1 2" key="1">
    <citation type="submission" date="2016-10" db="EMBL/GenBank/DDBJ databases">
        <authorList>
            <person name="Varghese N."/>
            <person name="Submissions S."/>
        </authorList>
    </citation>
    <scope>NUCLEOTIDE SEQUENCE [LARGE SCALE GENOMIC DNA]</scope>
    <source>
        <strain evidence="1 2">PL 12/M</strain>
    </source>
</reference>
<comment type="caution">
    <text evidence="1">The sequence shown here is derived from an EMBL/GenBank/DDBJ whole genome shotgun (WGS) entry which is preliminary data.</text>
</comment>
<dbReference type="Proteomes" id="UP000199259">
    <property type="component" value="Unassembled WGS sequence"/>
</dbReference>
<sequence>MDIEFALIIALKVIQIADYGSRIIARYHKKK</sequence>
<proteinExistence type="predicted"/>
<protein>
    <submittedName>
        <fullName evidence="1">Uncharacterized protein</fullName>
    </submittedName>
</protein>
<dbReference type="EMBL" id="FNCA01000003">
    <property type="protein sequence ID" value="SDF66373.1"/>
    <property type="molecule type" value="Genomic_DNA"/>
</dbReference>
<organism evidence="1 2">
    <name type="scientific">Methanolobus vulcani</name>
    <dbReference type="NCBI Taxonomy" id="38026"/>
    <lineage>
        <taxon>Archaea</taxon>
        <taxon>Methanobacteriati</taxon>
        <taxon>Methanobacteriota</taxon>
        <taxon>Stenosarchaea group</taxon>
        <taxon>Methanomicrobia</taxon>
        <taxon>Methanosarcinales</taxon>
        <taxon>Methanosarcinaceae</taxon>
        <taxon>Methanolobus</taxon>
    </lineage>
</organism>